<accession>A0A173SB80</accession>
<feature type="chain" id="PRO_5008011429" description="Alpha-galactosidase" evidence="6">
    <location>
        <begin position="19"/>
        <end position="530"/>
    </location>
</feature>
<keyword evidence="3 5" id="KW-0378">Hydrolase</keyword>
<dbReference type="RefSeq" id="WP_044546383.1">
    <property type="nucleotide sequence ID" value="NZ_CDRH01000615.1"/>
</dbReference>
<evidence type="ECO:0000256" key="2">
    <source>
        <dbReference type="ARBA" id="ARBA00022729"/>
    </source>
</evidence>
<evidence type="ECO:0000256" key="5">
    <source>
        <dbReference type="RuleBase" id="RU361168"/>
    </source>
</evidence>
<name>A0A173SB80_PARDI</name>
<dbReference type="GO" id="GO:0005975">
    <property type="term" value="P:carbohydrate metabolic process"/>
    <property type="evidence" value="ECO:0007669"/>
    <property type="project" value="InterPro"/>
</dbReference>
<dbReference type="Gene3D" id="2.60.40.1180">
    <property type="entry name" value="Golgi alpha-mannosidase II"/>
    <property type="match status" value="1"/>
</dbReference>
<dbReference type="SUPFAM" id="SSF51445">
    <property type="entry name" value="(Trans)glycosidases"/>
    <property type="match status" value="1"/>
</dbReference>
<dbReference type="CDD" id="cd04081">
    <property type="entry name" value="CBM35_galactosidase-like"/>
    <property type="match status" value="1"/>
</dbReference>
<sequence length="530" mass="60433">MRNYISIALLLLASSVFAYDPPTMGWSSWNTYRVNISDKLIMKQADAMSRNGLKEVGYKYINIDDGYFGGRDANGELITHPVRFPNGLKQTVDHIHALGFKAGIYSDAGRNTCGSFWDKDSLGINVGFYGHDRQDADYFFKEIGFDFIKIDFCGGDAKQNFDQLGLDEQERYTAIHNAILATGRKDVRMNVCRWDFPGTWVHDVAFSWRISQDINPSWESVKNIIRQNLYLSAYASEGKYNDMDMLEIGRGMSEEEDKTHFGMWCIMSSPLLIGCDLTTISEKALRLLKNEELIALNQDVLGLQAYVVKQMDGVYILTKDLEEVNGNTCAVAVYNSTDEERTIHLDFADFYLRGDVSVRDLFERRDLGKYKDRDFSVTIPAHGTRIFRLDGLERGERTVYEAECAWLQDYQEIKNHKAFETAIYEDDGNCSGGAKVTGLGNRDSNYLEWHNVYSREGGLYLMSVDYQCAENRELICQVNGVVVKNVEAHPAHEVASEQIEIRLKPGMNRIRLSNGNSWMPDIDRMVLQKK</sequence>
<dbReference type="Gene3D" id="2.60.120.260">
    <property type="entry name" value="Galactose-binding domain-like"/>
    <property type="match status" value="1"/>
</dbReference>
<dbReference type="CDD" id="cd14792">
    <property type="entry name" value="GH27"/>
    <property type="match status" value="1"/>
</dbReference>
<evidence type="ECO:0000256" key="6">
    <source>
        <dbReference type="SAM" id="SignalP"/>
    </source>
</evidence>
<dbReference type="Pfam" id="PF17801">
    <property type="entry name" value="Melibiase_C"/>
    <property type="match status" value="1"/>
</dbReference>
<dbReference type="AlphaFoldDB" id="A0A173SB80"/>
<reference evidence="8 9" key="1">
    <citation type="submission" date="2015-09" db="EMBL/GenBank/DDBJ databases">
        <authorList>
            <consortium name="Pathogen Informatics"/>
        </authorList>
    </citation>
    <scope>NUCLEOTIDE SEQUENCE [LARGE SCALE GENOMIC DNA]</scope>
    <source>
        <strain evidence="8 9">2789STDY5608872</strain>
    </source>
</reference>
<evidence type="ECO:0000256" key="4">
    <source>
        <dbReference type="ARBA" id="ARBA00023295"/>
    </source>
</evidence>
<dbReference type="Proteomes" id="UP000095591">
    <property type="component" value="Unassembled WGS sequence"/>
</dbReference>
<organism evidence="8 9">
    <name type="scientific">Parabacteroides distasonis</name>
    <dbReference type="NCBI Taxonomy" id="823"/>
    <lineage>
        <taxon>Bacteria</taxon>
        <taxon>Pseudomonadati</taxon>
        <taxon>Bacteroidota</taxon>
        <taxon>Bacteroidia</taxon>
        <taxon>Bacteroidales</taxon>
        <taxon>Tannerellaceae</taxon>
        <taxon>Parabacteroides</taxon>
    </lineage>
</organism>
<dbReference type="Pfam" id="PF16499">
    <property type="entry name" value="Melibiase_2"/>
    <property type="match status" value="1"/>
</dbReference>
<dbReference type="SUPFAM" id="SSF51011">
    <property type="entry name" value="Glycosyl hydrolase domain"/>
    <property type="match status" value="1"/>
</dbReference>
<dbReference type="PANTHER" id="PTHR11452">
    <property type="entry name" value="ALPHA-GALACTOSIDASE/ALPHA-N-ACETYLGALACTOSAMINIDASE"/>
    <property type="match status" value="1"/>
</dbReference>
<dbReference type="Gene3D" id="3.20.20.70">
    <property type="entry name" value="Aldolase class I"/>
    <property type="match status" value="1"/>
</dbReference>
<evidence type="ECO:0000256" key="1">
    <source>
        <dbReference type="ARBA" id="ARBA00009743"/>
    </source>
</evidence>
<dbReference type="InterPro" id="IPR041233">
    <property type="entry name" value="Melibiase_C"/>
</dbReference>
<proteinExistence type="inferred from homology"/>
<dbReference type="GO" id="GO:0004557">
    <property type="term" value="F:alpha-galactosidase activity"/>
    <property type="evidence" value="ECO:0007669"/>
    <property type="project" value="UniProtKB-EC"/>
</dbReference>
<keyword evidence="5" id="KW-1015">Disulfide bond</keyword>
<comment type="similarity">
    <text evidence="1 5">Belongs to the glycosyl hydrolase 27 family.</text>
</comment>
<keyword evidence="4 5" id="KW-0326">Glycosidase</keyword>
<evidence type="ECO:0000259" key="7">
    <source>
        <dbReference type="Pfam" id="PF17801"/>
    </source>
</evidence>
<dbReference type="InterPro" id="IPR017853">
    <property type="entry name" value="GH"/>
</dbReference>
<dbReference type="InterPro" id="IPR002241">
    <property type="entry name" value="Glyco_hydro_27"/>
</dbReference>
<dbReference type="PRINTS" id="PR00740">
    <property type="entry name" value="GLHYDRLASE27"/>
</dbReference>
<gene>
    <name evidence="8" type="primary">agaA</name>
    <name evidence="8" type="ORF">ERS852429_01009</name>
</gene>
<feature type="domain" description="Alpha galactosidase C-terminal" evidence="7">
    <location>
        <begin position="316"/>
        <end position="389"/>
    </location>
</feature>
<evidence type="ECO:0000313" key="8">
    <source>
        <dbReference type="EMBL" id="CUM87541.1"/>
    </source>
</evidence>
<evidence type="ECO:0000313" key="9">
    <source>
        <dbReference type="Proteomes" id="UP000095591"/>
    </source>
</evidence>
<dbReference type="EC" id="3.2.1.22" evidence="5"/>
<feature type="signal peptide" evidence="6">
    <location>
        <begin position="1"/>
        <end position="18"/>
    </location>
</feature>
<protein>
    <recommendedName>
        <fullName evidence="5">Alpha-galactosidase</fullName>
        <ecNumber evidence="5">3.2.1.22</ecNumber>
    </recommendedName>
    <alternativeName>
        <fullName evidence="5">Melibiase</fullName>
    </alternativeName>
</protein>
<dbReference type="InterPro" id="IPR013780">
    <property type="entry name" value="Glyco_hydro_b"/>
</dbReference>
<comment type="catalytic activity">
    <reaction evidence="5">
        <text>Hydrolysis of terminal, non-reducing alpha-D-galactose residues in alpha-D-galactosides, including galactose oligosaccharides, galactomannans and galactolipids.</text>
        <dbReference type="EC" id="3.2.1.22"/>
    </reaction>
</comment>
<keyword evidence="2 6" id="KW-0732">Signal</keyword>
<dbReference type="InterPro" id="IPR013785">
    <property type="entry name" value="Aldolase_TIM"/>
</dbReference>
<dbReference type="PANTHER" id="PTHR11452:SF75">
    <property type="entry name" value="ALPHA-GALACTOSIDASE MEL1"/>
    <property type="match status" value="1"/>
</dbReference>
<dbReference type="EMBL" id="CYXP01000001">
    <property type="protein sequence ID" value="CUM87541.1"/>
    <property type="molecule type" value="Genomic_DNA"/>
</dbReference>
<evidence type="ECO:0000256" key="3">
    <source>
        <dbReference type="ARBA" id="ARBA00022801"/>
    </source>
</evidence>